<evidence type="ECO:0000256" key="5">
    <source>
        <dbReference type="ARBA" id="ARBA00022729"/>
    </source>
</evidence>
<keyword evidence="12" id="KW-1185">Reference proteome</keyword>
<dbReference type="InterPro" id="IPR051962">
    <property type="entry name" value="Cuticlin"/>
</dbReference>
<keyword evidence="2" id="KW-0193">Cuticle</keyword>
<evidence type="ECO:0000256" key="1">
    <source>
        <dbReference type="ARBA" id="ARBA00004251"/>
    </source>
</evidence>
<evidence type="ECO:0000256" key="7">
    <source>
        <dbReference type="ARBA" id="ARBA00023136"/>
    </source>
</evidence>
<keyword evidence="4 9" id="KW-0812">Transmembrane</keyword>
<dbReference type="SMART" id="SM00241">
    <property type="entry name" value="ZP"/>
    <property type="match status" value="1"/>
</dbReference>
<feature type="compositionally biased region" description="Polar residues" evidence="8">
    <location>
        <begin position="291"/>
        <end position="308"/>
    </location>
</feature>
<proteinExistence type="predicted"/>
<dbReference type="Pfam" id="PF25301">
    <property type="entry name" value="CUT_C"/>
    <property type="match status" value="1"/>
</dbReference>
<name>A0A8J2Q3P0_9BILA</name>
<comment type="subcellular location">
    <subcellularLocation>
        <location evidence="1">Cell membrane</location>
        <topology evidence="1">Single-pass type I membrane protein</topology>
    </subcellularLocation>
</comment>
<evidence type="ECO:0000256" key="6">
    <source>
        <dbReference type="ARBA" id="ARBA00022989"/>
    </source>
</evidence>
<dbReference type="PROSITE" id="PS51034">
    <property type="entry name" value="ZP_2"/>
    <property type="match status" value="1"/>
</dbReference>
<evidence type="ECO:0000256" key="3">
    <source>
        <dbReference type="ARBA" id="ARBA00022475"/>
    </source>
</evidence>
<sequence>MLKIFQVLQKITCIPINNSIGEKPSIQCDPDSISIIFSTLKPFFGRTFVKGYIQDNNCIQIGNRHEKHKFTIKFNQCGLRRSREYNGIRITTTVIISFHPIFLTKVDRAYRLNCFYVESSKTITQQLEISMLTTEELYHQTQMPICRYEILGGGATGVQIRYAKVGDSVYHRWTCVAETKGLYCMRVHTCTVSDGQGGEAVAVLDKKGCSVDKYLLLDLEYIDDLTAGQESHVFKFADRPALYFNCQLELTIKDRYRGCANERPVCKGQIRVEPSEQTYEQQIGAAEEETQTSVYEGNGKQQSYSNPTDMDYKSNESPYQSNEVIYTSQPGPPAPPTQSSDLSHFQFSPKSAYFTDNNYEDITTAPHAEEYGQSIAQETTSLYEEGIAYRRLIRRKRNSSIQILYTNQHFSSTSTSLLRPTLRVANVDLPEQCIIVFDLEDENNEEKQSENSDRLFDPLKTSRTCFSTTRLTMLSAIAMITFVIFILAFSIVLRRGRIYIDNDLIK</sequence>
<organism evidence="11 12">
    <name type="scientific">Cercopithifilaria johnstoni</name>
    <dbReference type="NCBI Taxonomy" id="2874296"/>
    <lineage>
        <taxon>Eukaryota</taxon>
        <taxon>Metazoa</taxon>
        <taxon>Ecdysozoa</taxon>
        <taxon>Nematoda</taxon>
        <taxon>Chromadorea</taxon>
        <taxon>Rhabditida</taxon>
        <taxon>Spirurina</taxon>
        <taxon>Spiruromorpha</taxon>
        <taxon>Filarioidea</taxon>
        <taxon>Onchocercidae</taxon>
        <taxon>Cercopithifilaria</taxon>
    </lineage>
</organism>
<feature type="domain" description="ZP" evidence="10">
    <location>
        <begin position="27"/>
        <end position="266"/>
    </location>
</feature>
<evidence type="ECO:0000256" key="4">
    <source>
        <dbReference type="ARBA" id="ARBA00022692"/>
    </source>
</evidence>
<evidence type="ECO:0000313" key="12">
    <source>
        <dbReference type="Proteomes" id="UP000746747"/>
    </source>
</evidence>
<comment type="caution">
    <text evidence="11">The sequence shown here is derived from an EMBL/GenBank/DDBJ whole genome shotgun (WGS) entry which is preliminary data.</text>
</comment>
<dbReference type="EMBL" id="CAKAEH010000334">
    <property type="protein sequence ID" value="CAG9530686.1"/>
    <property type="molecule type" value="Genomic_DNA"/>
</dbReference>
<dbReference type="InterPro" id="IPR057475">
    <property type="entry name" value="CUT_C"/>
</dbReference>
<feature type="region of interest" description="Disordered" evidence="8">
    <location>
        <begin position="277"/>
        <end position="319"/>
    </location>
</feature>
<dbReference type="GO" id="GO:0042302">
    <property type="term" value="F:structural constituent of cuticle"/>
    <property type="evidence" value="ECO:0007669"/>
    <property type="project" value="UniProtKB-KW"/>
</dbReference>
<dbReference type="PANTHER" id="PTHR22907">
    <property type="entry name" value="GH04558P"/>
    <property type="match status" value="1"/>
</dbReference>
<keyword evidence="7 9" id="KW-0472">Membrane</keyword>
<evidence type="ECO:0000256" key="9">
    <source>
        <dbReference type="SAM" id="Phobius"/>
    </source>
</evidence>
<evidence type="ECO:0000256" key="8">
    <source>
        <dbReference type="SAM" id="MobiDB-lite"/>
    </source>
</evidence>
<protein>
    <recommendedName>
        <fullName evidence="10">ZP domain-containing protein</fullName>
    </recommendedName>
</protein>
<evidence type="ECO:0000256" key="2">
    <source>
        <dbReference type="ARBA" id="ARBA00022460"/>
    </source>
</evidence>
<dbReference type="InterPro" id="IPR056953">
    <property type="entry name" value="CUT_N"/>
</dbReference>
<gene>
    <name evidence="11" type="ORF">CJOHNSTONI_LOCUS1158</name>
</gene>
<dbReference type="InterPro" id="IPR001507">
    <property type="entry name" value="ZP_dom"/>
</dbReference>
<evidence type="ECO:0000313" key="11">
    <source>
        <dbReference type="EMBL" id="CAG9530686.1"/>
    </source>
</evidence>
<dbReference type="AlphaFoldDB" id="A0A8J2Q3P0"/>
<keyword evidence="6 9" id="KW-1133">Transmembrane helix</keyword>
<keyword evidence="5" id="KW-0732">Signal</keyword>
<dbReference type="Pfam" id="PF25057">
    <property type="entry name" value="CUT_N"/>
    <property type="match status" value="1"/>
</dbReference>
<keyword evidence="3" id="KW-1003">Cell membrane</keyword>
<accession>A0A8J2Q3P0</accession>
<reference evidence="11" key="1">
    <citation type="submission" date="2021-09" db="EMBL/GenBank/DDBJ databases">
        <authorList>
            <consortium name="Pathogen Informatics"/>
        </authorList>
    </citation>
    <scope>NUCLEOTIDE SEQUENCE</scope>
</reference>
<dbReference type="GO" id="GO:0005886">
    <property type="term" value="C:plasma membrane"/>
    <property type="evidence" value="ECO:0007669"/>
    <property type="project" value="UniProtKB-SubCell"/>
</dbReference>
<dbReference type="Proteomes" id="UP000746747">
    <property type="component" value="Unassembled WGS sequence"/>
</dbReference>
<evidence type="ECO:0000259" key="10">
    <source>
        <dbReference type="PROSITE" id="PS51034"/>
    </source>
</evidence>
<dbReference type="OrthoDB" id="6139674at2759"/>
<feature type="transmembrane region" description="Helical" evidence="9">
    <location>
        <begin position="471"/>
        <end position="493"/>
    </location>
</feature>
<dbReference type="PANTHER" id="PTHR22907:SF57">
    <property type="entry name" value="CUTICLIN-4"/>
    <property type="match status" value="1"/>
</dbReference>